<proteinExistence type="predicted"/>
<evidence type="ECO:0000313" key="2">
    <source>
        <dbReference type="Proteomes" id="UP000245368"/>
    </source>
</evidence>
<evidence type="ECO:0000313" key="1">
    <source>
        <dbReference type="EMBL" id="AWN24349.1"/>
    </source>
</evidence>
<sequence length="185" mass="18953">MLSGMFTALPLAAGPAQVWSDLYGAVHARYLLRPGAHAWLVASAPAQGQASAEALGRWLAGEGQRLKGQLELLIHDGLLPLDSALRSARFSGVLVVGPALSAGHAVQVPERTVVAPGGLRYRDGGALPAWQAEFALPGAAPTGEQPAASLCAAVGVPVTVCPPERLGEALLGWADRLPHGLAAAR</sequence>
<dbReference type="AlphaFoldDB" id="A0A2Z3JNJ1"/>
<gene>
    <name evidence="1" type="ORF">DKM44_14875</name>
</gene>
<dbReference type="KEGG" id="dez:DKM44_14875"/>
<reference evidence="1 2" key="1">
    <citation type="submission" date="2018-05" db="EMBL/GenBank/DDBJ databases">
        <title>Complete Genome Sequence of Deinococcus sp. strain 17bor-2.</title>
        <authorList>
            <person name="Srinivasan S."/>
        </authorList>
    </citation>
    <scope>NUCLEOTIDE SEQUENCE [LARGE SCALE GENOMIC DNA]</scope>
    <source>
        <strain evidence="1 2">17bor-2</strain>
    </source>
</reference>
<keyword evidence="2" id="KW-1185">Reference proteome</keyword>
<dbReference type="Proteomes" id="UP000245368">
    <property type="component" value="Chromosome"/>
</dbReference>
<protein>
    <submittedName>
        <fullName evidence="1">Uncharacterized protein</fullName>
    </submittedName>
</protein>
<accession>A0A2Z3JNJ1</accession>
<name>A0A2Z3JNJ1_9DEIO</name>
<organism evidence="1 2">
    <name type="scientific">Deinococcus irradiatisoli</name>
    <dbReference type="NCBI Taxonomy" id="2202254"/>
    <lineage>
        <taxon>Bacteria</taxon>
        <taxon>Thermotogati</taxon>
        <taxon>Deinococcota</taxon>
        <taxon>Deinococci</taxon>
        <taxon>Deinococcales</taxon>
        <taxon>Deinococcaceae</taxon>
        <taxon>Deinococcus</taxon>
    </lineage>
</organism>
<dbReference type="EMBL" id="CP029494">
    <property type="protein sequence ID" value="AWN24349.1"/>
    <property type="molecule type" value="Genomic_DNA"/>
</dbReference>